<dbReference type="SUPFAM" id="SSF53613">
    <property type="entry name" value="Ribokinase-like"/>
    <property type="match status" value="1"/>
</dbReference>
<evidence type="ECO:0000256" key="1">
    <source>
        <dbReference type="ARBA" id="ARBA00010688"/>
    </source>
</evidence>
<keyword evidence="2" id="KW-0808">Transferase</keyword>
<feature type="domain" description="Carbohydrate kinase PfkB" evidence="4">
    <location>
        <begin position="33"/>
        <end position="275"/>
    </location>
</feature>
<dbReference type="RefSeq" id="WP_260104480.1">
    <property type="nucleotide sequence ID" value="NZ_JALXSQ010000032.1"/>
</dbReference>
<dbReference type="PANTHER" id="PTHR43085">
    <property type="entry name" value="HEXOKINASE FAMILY MEMBER"/>
    <property type="match status" value="1"/>
</dbReference>
<organism evidence="5 6">
    <name type="scientific">Pseudoclavibacter albus</name>
    <dbReference type="NCBI Taxonomy" id="272241"/>
    <lineage>
        <taxon>Bacteria</taxon>
        <taxon>Bacillati</taxon>
        <taxon>Actinomycetota</taxon>
        <taxon>Actinomycetes</taxon>
        <taxon>Micrococcales</taxon>
        <taxon>Microbacteriaceae</taxon>
        <taxon>Pseudoclavibacter</taxon>
    </lineage>
</organism>
<accession>A0ABT2HY73</accession>
<reference evidence="5 6" key="1">
    <citation type="submission" date="2022-04" db="EMBL/GenBank/DDBJ databases">
        <title>Human microbiome associated bacterial genomes.</title>
        <authorList>
            <person name="Sandstrom S."/>
            <person name="Salamzade R."/>
            <person name="Kalan L.R."/>
        </authorList>
    </citation>
    <scope>NUCLEOTIDE SEQUENCE [LARGE SCALE GENOMIC DNA]</scope>
    <source>
        <strain evidence="6">p3-SID1799</strain>
    </source>
</reference>
<keyword evidence="6" id="KW-1185">Reference proteome</keyword>
<dbReference type="Proteomes" id="UP001525379">
    <property type="component" value="Unassembled WGS sequence"/>
</dbReference>
<sequence>MAALTARRDHAAGLRAPIAVIGEAVIEDFKPRHASDRVPRTGGPAFRIARELALLGHASVFIGSLGQDHDAELLTEALEDVGVRAFCTLRDGEATGRLRLTQKKHRVKRKVEHPVTQRIDFDQQQLDTIDQAALVVVAGFAFHDRKQHRTMLDAVLQPQNRLILDAKPPICTDDDLVLVRERLERHASSALLVHLSASDAELLFDAPVDEVTSYLLDLGARNVLATEGSLGGRWVNREGLDVHEPAAKLDGPVIDTVGAGDLATALAVAQLIEHREAHGPDVAVSEAWARELLRRAMLLAGHRIRGIRQLVNSRAAASS</sequence>
<dbReference type="EMBL" id="JALXSQ010000032">
    <property type="protein sequence ID" value="MCT2043254.1"/>
    <property type="molecule type" value="Genomic_DNA"/>
</dbReference>
<evidence type="ECO:0000313" key="6">
    <source>
        <dbReference type="Proteomes" id="UP001525379"/>
    </source>
</evidence>
<dbReference type="Pfam" id="PF00294">
    <property type="entry name" value="PfkB"/>
    <property type="match status" value="1"/>
</dbReference>
<dbReference type="PANTHER" id="PTHR43085:SF57">
    <property type="entry name" value="CARBOHYDRATE KINASE PFKB DOMAIN-CONTAINING PROTEIN"/>
    <property type="match status" value="1"/>
</dbReference>
<dbReference type="InterPro" id="IPR011611">
    <property type="entry name" value="PfkB_dom"/>
</dbReference>
<evidence type="ECO:0000256" key="3">
    <source>
        <dbReference type="ARBA" id="ARBA00022777"/>
    </source>
</evidence>
<proteinExistence type="inferred from homology"/>
<comment type="similarity">
    <text evidence="1">Belongs to the carbohydrate kinase PfkB family.</text>
</comment>
<comment type="caution">
    <text evidence="5">The sequence shown here is derived from an EMBL/GenBank/DDBJ whole genome shotgun (WGS) entry which is preliminary data.</text>
</comment>
<protein>
    <submittedName>
        <fullName evidence="5">PfkB family carbohydrate kinase</fullName>
    </submittedName>
</protein>
<dbReference type="InterPro" id="IPR029056">
    <property type="entry name" value="Ribokinase-like"/>
</dbReference>
<dbReference type="GO" id="GO:0016301">
    <property type="term" value="F:kinase activity"/>
    <property type="evidence" value="ECO:0007669"/>
    <property type="project" value="UniProtKB-KW"/>
</dbReference>
<evidence type="ECO:0000259" key="4">
    <source>
        <dbReference type="Pfam" id="PF00294"/>
    </source>
</evidence>
<evidence type="ECO:0000256" key="2">
    <source>
        <dbReference type="ARBA" id="ARBA00022679"/>
    </source>
</evidence>
<dbReference type="Gene3D" id="3.40.1190.20">
    <property type="match status" value="1"/>
</dbReference>
<dbReference type="InterPro" id="IPR050306">
    <property type="entry name" value="PfkB_Carbo_kinase"/>
</dbReference>
<name>A0ABT2HY73_9MICO</name>
<evidence type="ECO:0000313" key="5">
    <source>
        <dbReference type="EMBL" id="MCT2043254.1"/>
    </source>
</evidence>
<keyword evidence="3 5" id="KW-0418">Kinase</keyword>
<gene>
    <name evidence="5" type="ORF">M3D15_07910</name>
</gene>